<accession>A0A380PP74</accession>
<reference evidence="2 3" key="1">
    <citation type="submission" date="2018-06" db="EMBL/GenBank/DDBJ databases">
        <authorList>
            <consortium name="Pathogen Informatics"/>
            <person name="Doyle S."/>
        </authorList>
    </citation>
    <scope>NUCLEOTIDE SEQUENCE [LARGE SCALE GENOMIC DNA]</scope>
    <source>
        <strain evidence="2 3">NCTC11470</strain>
    </source>
</reference>
<evidence type="ECO:0000256" key="1">
    <source>
        <dbReference type="SAM" id="SignalP"/>
    </source>
</evidence>
<organism evidence="2 3">
    <name type="scientific">Yersinia frederiksenii</name>
    <dbReference type="NCBI Taxonomy" id="29484"/>
    <lineage>
        <taxon>Bacteria</taxon>
        <taxon>Pseudomonadati</taxon>
        <taxon>Pseudomonadota</taxon>
        <taxon>Gammaproteobacteria</taxon>
        <taxon>Enterobacterales</taxon>
        <taxon>Yersiniaceae</taxon>
        <taxon>Yersinia</taxon>
    </lineage>
</organism>
<dbReference type="EMBL" id="UHJA01000001">
    <property type="protein sequence ID" value="SUP75183.1"/>
    <property type="molecule type" value="Genomic_DNA"/>
</dbReference>
<dbReference type="OrthoDB" id="6470145at2"/>
<evidence type="ECO:0000313" key="2">
    <source>
        <dbReference type="EMBL" id="SUP75183.1"/>
    </source>
</evidence>
<sequence length="61" mass="6410">MKDMLKGLLLVGVMSVSAGAMAEECNPSSKWWPYCNDPATGPDVGTPEYAQCQANGGCTNN</sequence>
<dbReference type="RefSeq" id="WP_004706427.1">
    <property type="nucleotide sequence ID" value="NZ_CABHXP010000106.1"/>
</dbReference>
<feature type="chain" id="PRO_5016829951" evidence="1">
    <location>
        <begin position="23"/>
        <end position="61"/>
    </location>
</feature>
<protein>
    <submittedName>
        <fullName evidence="2">Uncharacterized protein</fullName>
    </submittedName>
</protein>
<keyword evidence="1" id="KW-0732">Signal</keyword>
<evidence type="ECO:0000313" key="3">
    <source>
        <dbReference type="Proteomes" id="UP000254835"/>
    </source>
</evidence>
<proteinExistence type="predicted"/>
<feature type="signal peptide" evidence="1">
    <location>
        <begin position="1"/>
        <end position="22"/>
    </location>
</feature>
<dbReference type="GeneID" id="57907554"/>
<dbReference type="AlphaFoldDB" id="A0A380PP74"/>
<gene>
    <name evidence="2" type="ORF">NCTC11470_00188</name>
</gene>
<dbReference type="Proteomes" id="UP000254835">
    <property type="component" value="Unassembled WGS sequence"/>
</dbReference>
<name>A0A380PP74_YERFR</name>